<dbReference type="Proteomes" id="UP000692954">
    <property type="component" value="Unassembled WGS sequence"/>
</dbReference>
<gene>
    <name evidence="5" type="ORF">PSON_ATCC_30995.1.T0450013</name>
</gene>
<dbReference type="InterPro" id="IPR002110">
    <property type="entry name" value="Ankyrin_rpt"/>
</dbReference>
<evidence type="ECO:0008006" key="7">
    <source>
        <dbReference type="Google" id="ProtNLM"/>
    </source>
</evidence>
<evidence type="ECO:0000313" key="5">
    <source>
        <dbReference type="EMBL" id="CAD8083308.1"/>
    </source>
</evidence>
<evidence type="ECO:0000256" key="3">
    <source>
        <dbReference type="PROSITE-ProRule" id="PRU00023"/>
    </source>
</evidence>
<dbReference type="GO" id="GO:0000976">
    <property type="term" value="F:transcription cis-regulatory region binding"/>
    <property type="evidence" value="ECO:0007669"/>
    <property type="project" value="TreeGrafter"/>
</dbReference>
<evidence type="ECO:0000313" key="6">
    <source>
        <dbReference type="Proteomes" id="UP000692954"/>
    </source>
</evidence>
<dbReference type="OrthoDB" id="432205at2759"/>
<feature type="repeat" description="ANK" evidence="3">
    <location>
        <begin position="74"/>
        <end position="106"/>
    </location>
</feature>
<keyword evidence="6" id="KW-1185">Reference proteome</keyword>
<dbReference type="PANTHER" id="PTHR24193:SF121">
    <property type="entry name" value="ADA2A-CONTAINING COMPLEX COMPONENT 3, ISOFORM D"/>
    <property type="match status" value="1"/>
</dbReference>
<dbReference type="EMBL" id="CAJJDN010000045">
    <property type="protein sequence ID" value="CAD8083308.1"/>
    <property type="molecule type" value="Genomic_DNA"/>
</dbReference>
<dbReference type="InterPro" id="IPR050663">
    <property type="entry name" value="Ankyrin-SOCS_Box"/>
</dbReference>
<protein>
    <recommendedName>
        <fullName evidence="7">Ankyrin repeat protein</fullName>
    </recommendedName>
</protein>
<sequence length="281" mass="32744">MGNTNVNKIMLSSIEKQKYDKIVEIIEKYPQILSEDLSQEIQSTPLARAVWRNDIYLVDILIKNGADVDNGGSSSITPLMWACRRDNAYLVSNLVEYGAKIVTKSNEGYTALDYAIVHGNYRPALFLFEFYQETLEYFDYYQFAKDRDYRYVNYEVMLSNLKQKVPYSQLPNIFKKPEKKRLIDPVVDPRESWKQLIVRQIDFKEPPLVERTELPENLQPQNRFWGKVRQQINGLSVQPSQRMNQGDEGQNLQQNIPQEIKSSKSQDQEHSNIHIDQVSVG</sequence>
<accession>A0A8S1MSB8</accession>
<name>A0A8S1MSB8_9CILI</name>
<dbReference type="Pfam" id="PF12796">
    <property type="entry name" value="Ank_2"/>
    <property type="match status" value="1"/>
</dbReference>
<dbReference type="GO" id="GO:0045944">
    <property type="term" value="P:positive regulation of transcription by RNA polymerase II"/>
    <property type="evidence" value="ECO:0007669"/>
    <property type="project" value="TreeGrafter"/>
</dbReference>
<evidence type="ECO:0000256" key="2">
    <source>
        <dbReference type="ARBA" id="ARBA00023043"/>
    </source>
</evidence>
<organism evidence="5 6">
    <name type="scientific">Paramecium sonneborni</name>
    <dbReference type="NCBI Taxonomy" id="65129"/>
    <lineage>
        <taxon>Eukaryota</taxon>
        <taxon>Sar</taxon>
        <taxon>Alveolata</taxon>
        <taxon>Ciliophora</taxon>
        <taxon>Intramacronucleata</taxon>
        <taxon>Oligohymenophorea</taxon>
        <taxon>Peniculida</taxon>
        <taxon>Parameciidae</taxon>
        <taxon>Paramecium</taxon>
    </lineage>
</organism>
<keyword evidence="1" id="KW-0677">Repeat</keyword>
<dbReference type="PROSITE" id="PS50297">
    <property type="entry name" value="ANK_REP_REGION"/>
    <property type="match status" value="1"/>
</dbReference>
<dbReference type="PROSITE" id="PS50088">
    <property type="entry name" value="ANK_REPEAT"/>
    <property type="match status" value="2"/>
</dbReference>
<feature type="region of interest" description="Disordered" evidence="4">
    <location>
        <begin position="259"/>
        <end position="281"/>
    </location>
</feature>
<dbReference type="SMART" id="SM00248">
    <property type="entry name" value="ANK"/>
    <property type="match status" value="3"/>
</dbReference>
<evidence type="ECO:0000256" key="4">
    <source>
        <dbReference type="SAM" id="MobiDB-lite"/>
    </source>
</evidence>
<keyword evidence="2 3" id="KW-0040">ANK repeat</keyword>
<dbReference type="GO" id="GO:0005634">
    <property type="term" value="C:nucleus"/>
    <property type="evidence" value="ECO:0007669"/>
    <property type="project" value="TreeGrafter"/>
</dbReference>
<comment type="caution">
    <text evidence="5">The sequence shown here is derived from an EMBL/GenBank/DDBJ whole genome shotgun (WGS) entry which is preliminary data.</text>
</comment>
<feature type="compositionally biased region" description="Basic and acidic residues" evidence="4">
    <location>
        <begin position="261"/>
        <end position="273"/>
    </location>
</feature>
<proteinExistence type="predicted"/>
<dbReference type="AlphaFoldDB" id="A0A8S1MSB8"/>
<reference evidence="5" key="1">
    <citation type="submission" date="2021-01" db="EMBL/GenBank/DDBJ databases">
        <authorList>
            <consortium name="Genoscope - CEA"/>
            <person name="William W."/>
        </authorList>
    </citation>
    <scope>NUCLEOTIDE SEQUENCE</scope>
</reference>
<feature type="repeat" description="ANK" evidence="3">
    <location>
        <begin position="41"/>
        <end position="73"/>
    </location>
</feature>
<evidence type="ECO:0000256" key="1">
    <source>
        <dbReference type="ARBA" id="ARBA00022737"/>
    </source>
</evidence>
<dbReference type="PANTHER" id="PTHR24193">
    <property type="entry name" value="ANKYRIN REPEAT PROTEIN"/>
    <property type="match status" value="1"/>
</dbReference>